<gene>
    <name evidence="8" type="ORF">QP939_02800</name>
</gene>
<sequence length="300" mass="31981">MAEPAPYLRIAADVRRRITAGELRPGDRVPSTRALVREWGVAMATAAKALSVLGEQGWVRAVPGSGTVVADRTPAKPPLGRAALVRAAIALADAEGLAALSMRRLAAELGVGPMALYRHVPDKDELLRLMADVALGAAELPEPGPAAWRPRLELAARAQWRAYRAHPWLAPILLNSLVRPPVLAAGLRLVDWSLRALAGTGLRRRVKLQVVMTVNGWVGGLAASNAFEVQAEQDTGISGDQRLSADMALLTGYLESGRYPVLTEVMTGVEDVGLDEAFEFGLRRLLDGIGVLLGEQPPPA</sequence>
<dbReference type="SUPFAM" id="SSF46785">
    <property type="entry name" value="Winged helix' DNA-binding domain"/>
    <property type="match status" value="1"/>
</dbReference>
<protein>
    <submittedName>
        <fullName evidence="8">TetR/AcrR family transcriptional regulator C-terminal domain-containing protein</fullName>
    </submittedName>
</protein>
<evidence type="ECO:0000256" key="3">
    <source>
        <dbReference type="ARBA" id="ARBA00023125"/>
    </source>
</evidence>
<keyword evidence="1" id="KW-0678">Repressor</keyword>
<proteinExistence type="predicted"/>
<dbReference type="InterPro" id="IPR036390">
    <property type="entry name" value="WH_DNA-bd_sf"/>
</dbReference>
<dbReference type="InterPro" id="IPR000524">
    <property type="entry name" value="Tscrpt_reg_HTH_GntR"/>
</dbReference>
<feature type="DNA-binding region" description="H-T-H motif" evidence="5">
    <location>
        <begin position="101"/>
        <end position="120"/>
    </location>
</feature>
<evidence type="ECO:0000313" key="8">
    <source>
        <dbReference type="EMBL" id="WIV57635.1"/>
    </source>
</evidence>
<keyword evidence="9" id="KW-1185">Reference proteome</keyword>
<evidence type="ECO:0000259" key="7">
    <source>
        <dbReference type="PROSITE" id="PS50977"/>
    </source>
</evidence>
<dbReference type="Pfam" id="PF02909">
    <property type="entry name" value="TetR_C_1"/>
    <property type="match status" value="1"/>
</dbReference>
<dbReference type="PROSITE" id="PS50977">
    <property type="entry name" value="HTH_TETR_2"/>
    <property type="match status" value="1"/>
</dbReference>
<evidence type="ECO:0000313" key="9">
    <source>
        <dbReference type="Proteomes" id="UP001227101"/>
    </source>
</evidence>
<dbReference type="InterPro" id="IPR009057">
    <property type="entry name" value="Homeodomain-like_sf"/>
</dbReference>
<dbReference type="CDD" id="cd07377">
    <property type="entry name" value="WHTH_GntR"/>
    <property type="match status" value="1"/>
</dbReference>
<accession>A0ABY8XPP2</accession>
<keyword evidence="2" id="KW-0805">Transcription regulation</keyword>
<dbReference type="SMART" id="SM00345">
    <property type="entry name" value="HTH_GNTR"/>
    <property type="match status" value="1"/>
</dbReference>
<evidence type="ECO:0000259" key="6">
    <source>
        <dbReference type="PROSITE" id="PS50949"/>
    </source>
</evidence>
<dbReference type="PRINTS" id="PR00400">
    <property type="entry name" value="TETREPRESSOR"/>
</dbReference>
<dbReference type="PANTHER" id="PTHR30055:SF151">
    <property type="entry name" value="TRANSCRIPTIONAL REGULATORY PROTEIN"/>
    <property type="match status" value="1"/>
</dbReference>
<dbReference type="InterPro" id="IPR036271">
    <property type="entry name" value="Tet_transcr_reg_TetR-rel_C_sf"/>
</dbReference>
<dbReference type="SUPFAM" id="SSF48498">
    <property type="entry name" value="Tetracyclin repressor-like, C-terminal domain"/>
    <property type="match status" value="1"/>
</dbReference>
<dbReference type="PROSITE" id="PS50949">
    <property type="entry name" value="HTH_GNTR"/>
    <property type="match status" value="1"/>
</dbReference>
<dbReference type="EMBL" id="CP127173">
    <property type="protein sequence ID" value="WIV57635.1"/>
    <property type="molecule type" value="Genomic_DNA"/>
</dbReference>
<dbReference type="Gene3D" id="1.10.357.10">
    <property type="entry name" value="Tetracycline Repressor, domain 2"/>
    <property type="match status" value="1"/>
</dbReference>
<evidence type="ECO:0000256" key="5">
    <source>
        <dbReference type="PROSITE-ProRule" id="PRU00335"/>
    </source>
</evidence>
<dbReference type="Gene3D" id="1.10.10.10">
    <property type="entry name" value="Winged helix-like DNA-binding domain superfamily/Winged helix DNA-binding domain"/>
    <property type="match status" value="1"/>
</dbReference>
<evidence type="ECO:0000256" key="1">
    <source>
        <dbReference type="ARBA" id="ARBA00022491"/>
    </source>
</evidence>
<dbReference type="InterPro" id="IPR001647">
    <property type="entry name" value="HTH_TetR"/>
</dbReference>
<dbReference type="InterPro" id="IPR004111">
    <property type="entry name" value="Repressor_TetR_C"/>
</dbReference>
<dbReference type="Pfam" id="PF00440">
    <property type="entry name" value="TetR_N"/>
    <property type="match status" value="1"/>
</dbReference>
<reference evidence="8 9" key="1">
    <citation type="submission" date="2023-06" db="EMBL/GenBank/DDBJ databases">
        <authorList>
            <person name="Oyuntsetseg B."/>
            <person name="Kim S.B."/>
        </authorList>
    </citation>
    <scope>NUCLEOTIDE SEQUENCE [LARGE SCALE GENOMIC DNA]</scope>
    <source>
        <strain evidence="8 9">2-2</strain>
    </source>
</reference>
<feature type="domain" description="HTH gntR-type" evidence="6">
    <location>
        <begin position="4"/>
        <end position="72"/>
    </location>
</feature>
<name>A0ABY8XPP2_9PSEU</name>
<evidence type="ECO:0000256" key="2">
    <source>
        <dbReference type="ARBA" id="ARBA00023015"/>
    </source>
</evidence>
<keyword evidence="4" id="KW-0804">Transcription</keyword>
<dbReference type="InterPro" id="IPR003012">
    <property type="entry name" value="Tet_transcr_reg_TetR"/>
</dbReference>
<keyword evidence="3 5" id="KW-0238">DNA-binding</keyword>
<dbReference type="SUPFAM" id="SSF46689">
    <property type="entry name" value="Homeodomain-like"/>
    <property type="match status" value="1"/>
</dbReference>
<dbReference type="Gene3D" id="1.10.10.60">
    <property type="entry name" value="Homeodomain-like"/>
    <property type="match status" value="1"/>
</dbReference>
<dbReference type="Pfam" id="PF00392">
    <property type="entry name" value="GntR"/>
    <property type="match status" value="1"/>
</dbReference>
<organism evidence="8 9">
    <name type="scientific">Amycolatopsis nalaikhensis</name>
    <dbReference type="NCBI Taxonomy" id="715472"/>
    <lineage>
        <taxon>Bacteria</taxon>
        <taxon>Bacillati</taxon>
        <taxon>Actinomycetota</taxon>
        <taxon>Actinomycetes</taxon>
        <taxon>Pseudonocardiales</taxon>
        <taxon>Pseudonocardiaceae</taxon>
        <taxon>Amycolatopsis</taxon>
    </lineage>
</organism>
<evidence type="ECO:0000256" key="4">
    <source>
        <dbReference type="ARBA" id="ARBA00023163"/>
    </source>
</evidence>
<dbReference type="PANTHER" id="PTHR30055">
    <property type="entry name" value="HTH-TYPE TRANSCRIPTIONAL REGULATOR RUTR"/>
    <property type="match status" value="1"/>
</dbReference>
<dbReference type="InterPro" id="IPR050109">
    <property type="entry name" value="HTH-type_TetR-like_transc_reg"/>
</dbReference>
<dbReference type="Proteomes" id="UP001227101">
    <property type="component" value="Chromosome"/>
</dbReference>
<dbReference type="InterPro" id="IPR036388">
    <property type="entry name" value="WH-like_DNA-bd_sf"/>
</dbReference>
<feature type="domain" description="HTH tetR-type" evidence="7">
    <location>
        <begin position="78"/>
        <end position="138"/>
    </location>
</feature>